<evidence type="ECO:0000256" key="1">
    <source>
        <dbReference type="ARBA" id="ARBA00010541"/>
    </source>
</evidence>
<gene>
    <name evidence="5" type="ORF">C798_05570</name>
</gene>
<dbReference type="AlphaFoldDB" id="A0A6M3ZQI3"/>
<name>A0A6M3ZQI3_9BURK</name>
<dbReference type="Pfam" id="PF13365">
    <property type="entry name" value="Trypsin_2"/>
    <property type="match status" value="1"/>
</dbReference>
<dbReference type="GO" id="GO:0006508">
    <property type="term" value="P:proteolysis"/>
    <property type="evidence" value="ECO:0007669"/>
    <property type="project" value="UniProtKB-KW"/>
</dbReference>
<dbReference type="Proteomes" id="UP000501648">
    <property type="component" value="Chromosome"/>
</dbReference>
<keyword evidence="3" id="KW-0378">Hydrolase</keyword>
<dbReference type="InterPro" id="IPR051201">
    <property type="entry name" value="Chloro_Bact_Ser_Proteases"/>
</dbReference>
<evidence type="ECO:0000313" key="5">
    <source>
        <dbReference type="EMBL" id="QJP99711.1"/>
    </source>
</evidence>
<dbReference type="Gene3D" id="2.40.10.10">
    <property type="entry name" value="Trypsin-like serine proteases"/>
    <property type="match status" value="2"/>
</dbReference>
<dbReference type="InterPro" id="IPR001940">
    <property type="entry name" value="Peptidase_S1C"/>
</dbReference>
<accession>A0A6M3ZQI3</accession>
<dbReference type="InterPro" id="IPR009003">
    <property type="entry name" value="Peptidase_S1_PA"/>
</dbReference>
<evidence type="ECO:0000313" key="6">
    <source>
        <dbReference type="Proteomes" id="UP000501648"/>
    </source>
</evidence>
<dbReference type="EMBL" id="CP008956">
    <property type="protein sequence ID" value="QJP99711.1"/>
    <property type="molecule type" value="Genomic_DNA"/>
</dbReference>
<keyword evidence="4" id="KW-0732">Signal</keyword>
<feature type="chain" id="PRO_5027123744" evidence="4">
    <location>
        <begin position="37"/>
        <end position="479"/>
    </location>
</feature>
<reference evidence="5 6" key="1">
    <citation type="journal article" date="2012" name="J. Bacteriol.">
        <title>Genome sequence of the pathogenic Herbaspirillum seropedicae strain Os34, isolated from rice roots.</title>
        <authorList>
            <person name="Ye W."/>
            <person name="Ye S."/>
            <person name="Liu J."/>
            <person name="Chang S."/>
            <person name="Chen M."/>
            <person name="Zhu B."/>
            <person name="Guo L."/>
            <person name="An Q."/>
        </authorList>
    </citation>
    <scope>NUCLEOTIDE SEQUENCE [LARGE SCALE GENOMIC DNA]</scope>
    <source>
        <strain evidence="5 6">Os34</strain>
    </source>
</reference>
<protein>
    <submittedName>
        <fullName evidence="5">Serine protease</fullName>
    </submittedName>
</protein>
<keyword evidence="2 5" id="KW-0645">Protease</keyword>
<dbReference type="PANTHER" id="PTHR43343">
    <property type="entry name" value="PEPTIDASE S12"/>
    <property type="match status" value="1"/>
</dbReference>
<dbReference type="InterPro" id="IPR043504">
    <property type="entry name" value="Peptidase_S1_PA_chymotrypsin"/>
</dbReference>
<dbReference type="GO" id="GO:0004252">
    <property type="term" value="F:serine-type endopeptidase activity"/>
    <property type="evidence" value="ECO:0007669"/>
    <property type="project" value="InterPro"/>
</dbReference>
<dbReference type="PANTHER" id="PTHR43343:SF3">
    <property type="entry name" value="PROTEASE DO-LIKE 8, CHLOROPLASTIC"/>
    <property type="match status" value="1"/>
</dbReference>
<evidence type="ECO:0000256" key="3">
    <source>
        <dbReference type="ARBA" id="ARBA00022801"/>
    </source>
</evidence>
<dbReference type="PRINTS" id="PR00834">
    <property type="entry name" value="PROTEASES2C"/>
</dbReference>
<evidence type="ECO:0000256" key="4">
    <source>
        <dbReference type="SAM" id="SignalP"/>
    </source>
</evidence>
<evidence type="ECO:0000256" key="2">
    <source>
        <dbReference type="ARBA" id="ARBA00022670"/>
    </source>
</evidence>
<proteinExistence type="inferred from homology"/>
<feature type="signal peptide" evidence="4">
    <location>
        <begin position="1"/>
        <end position="36"/>
    </location>
</feature>
<comment type="similarity">
    <text evidence="1">Belongs to the peptidase S1C family.</text>
</comment>
<dbReference type="SUPFAM" id="SSF50494">
    <property type="entry name" value="Trypsin-like serine proteases"/>
    <property type="match status" value="1"/>
</dbReference>
<organism evidence="5 6">
    <name type="scientific">Herbaspirillum rubrisubalbicans Os34</name>
    <dbReference type="NCBI Taxonomy" id="1235827"/>
    <lineage>
        <taxon>Bacteria</taxon>
        <taxon>Pseudomonadati</taxon>
        <taxon>Pseudomonadota</taxon>
        <taxon>Betaproteobacteria</taxon>
        <taxon>Burkholderiales</taxon>
        <taxon>Oxalobacteraceae</taxon>
        <taxon>Herbaspirillum</taxon>
    </lineage>
</organism>
<sequence length="479" mass="51585">MMNKKNQQSIQRRVVSRSAVLMLLSCAFLMPVQVQANEAVMPAVEVKMPLQLPPEATARPAYLARSQRRFDAASPIIGELQGGLFCSRKNDIVWNQKSAELLLPTNAMFARFRRELQQYGYPVPMPVAQPLFQEKTDANASGTGDKPRPQDFNLQVGVIVSQVQTNLCLKGTNTWTGEAYVRLEWQVFAPEQRKVIYRTTTEGVYRARDKNFEGAVPPMPVEAFAVAVRNLLADPQFALAVQAPYDSVAAAANANLPQGTTDPVAPGSPVLIDNQPAEHPGSDIAKVMPELRSAVVTVLTERGSGTGFYIGSSGWLLTNYHVIGGAQSVRVRLPTGRELVAQVARADAARDIALLKTEAPGVRPMPLRNGEPGVGEDVYALGSPLGDAFNTTLTRGILSGVRMVRDLEFLQSDVAILPGSSGGPLLDKSGQVVGITVAGLGAKGLAGMNFFIPVGSAIERLHLQLQNQNQGQSQVSKKP</sequence>